<dbReference type="GO" id="GO:0005737">
    <property type="term" value="C:cytoplasm"/>
    <property type="evidence" value="ECO:0007669"/>
    <property type="project" value="TreeGrafter"/>
</dbReference>
<dbReference type="STRING" id="61424.A0A2T9YKF6"/>
<dbReference type="EMBL" id="MBFT01000346">
    <property type="protein sequence ID" value="PVU92813.1"/>
    <property type="molecule type" value="Genomic_DNA"/>
</dbReference>
<proteinExistence type="inferred from homology"/>
<evidence type="ECO:0000256" key="6">
    <source>
        <dbReference type="ARBA" id="ARBA00023244"/>
    </source>
</evidence>
<dbReference type="UniPathway" id="UPA00251">
    <property type="reaction ID" value="UER00322"/>
</dbReference>
<evidence type="ECO:0000256" key="7">
    <source>
        <dbReference type="SAM" id="MobiDB-lite"/>
    </source>
</evidence>
<dbReference type="PRINTS" id="PR00073">
    <property type="entry name" value="COPRGNOXDASE"/>
</dbReference>
<dbReference type="GO" id="GO:0004109">
    <property type="term" value="F:coproporphyrinogen oxidase activity"/>
    <property type="evidence" value="ECO:0007669"/>
    <property type="project" value="UniProtKB-EC"/>
</dbReference>
<organism evidence="8 9">
    <name type="scientific">Furculomyces boomerangus</name>
    <dbReference type="NCBI Taxonomy" id="61424"/>
    <lineage>
        <taxon>Eukaryota</taxon>
        <taxon>Fungi</taxon>
        <taxon>Fungi incertae sedis</taxon>
        <taxon>Zoopagomycota</taxon>
        <taxon>Kickxellomycotina</taxon>
        <taxon>Harpellomycetes</taxon>
        <taxon>Harpellales</taxon>
        <taxon>Harpellaceae</taxon>
        <taxon>Furculomyces</taxon>
    </lineage>
</organism>
<comment type="similarity">
    <text evidence="2">Belongs to the aerobic coproporphyrinogen-III oxidase family.</text>
</comment>
<evidence type="ECO:0000256" key="1">
    <source>
        <dbReference type="ARBA" id="ARBA00005168"/>
    </source>
</evidence>
<feature type="compositionally biased region" description="Basic and acidic residues" evidence="7">
    <location>
        <begin position="44"/>
        <end position="54"/>
    </location>
</feature>
<protein>
    <recommendedName>
        <fullName evidence="4">coproporphyrinogen oxidase</fullName>
        <ecNumber evidence="4">1.3.3.3</ecNumber>
    </recommendedName>
</protein>
<dbReference type="InterPro" id="IPR001260">
    <property type="entry name" value="Coprogen_oxidase_aer"/>
</dbReference>
<comment type="pathway">
    <text evidence="1">Porphyrin-containing compound metabolism; protoporphyrin-IX biosynthesis; protoporphyrinogen-IX from coproporphyrinogen-III (O2 route): step 1/1.</text>
</comment>
<dbReference type="AlphaFoldDB" id="A0A2T9YKF6"/>
<evidence type="ECO:0000313" key="8">
    <source>
        <dbReference type="EMBL" id="PVU92813.1"/>
    </source>
</evidence>
<dbReference type="OrthoDB" id="15318at2759"/>
<sequence length="363" mass="42188">MDSKKRVFSDSADYSDISVDSKKRLNSSRSSSGKIDIKSLTNDSDTKYKSSSERSDIEDRDGMFEYNKYMQKKVCSILSRFDGNEFSYDKWLREEGGYGITRVLQNGRIFEKSCVNVSVMEGELKLESVVKRKGLNLEEGVQYKFKVAGLTIVIHPNNPFAPSTHANYRYFELFRSDSPDENPVIYWFGGGADLNPAYVIDEDAIFFHSVHKKVCDKYDKRYYPAFKKWCDEYFYLPNRGEFRGIGGIFFDDLDDKPAEELFEFVKDASKAFLYAYIPIISRRINIPYQKKHKEWQLVRRGRSVEFNLSFDRGTKFGISTSVRTESILSSLPLNCIFHYNYQTTEGSLEESSLEILKNPRDWI</sequence>
<comment type="caution">
    <text evidence="8">The sequence shown here is derived from an EMBL/GenBank/DDBJ whole genome shotgun (WGS) entry which is preliminary data.</text>
</comment>
<dbReference type="EC" id="1.3.3.3" evidence="4"/>
<dbReference type="SUPFAM" id="SSF102886">
    <property type="entry name" value="Coproporphyrinogen III oxidase"/>
    <property type="match status" value="1"/>
</dbReference>
<name>A0A2T9YKF6_9FUNG</name>
<gene>
    <name evidence="8" type="ORF">BB559_003577</name>
</gene>
<dbReference type="Proteomes" id="UP000245699">
    <property type="component" value="Unassembled WGS sequence"/>
</dbReference>
<keyword evidence="5" id="KW-0560">Oxidoreductase</keyword>
<reference evidence="8 9" key="1">
    <citation type="journal article" date="2018" name="MBio">
        <title>Comparative Genomics Reveals the Core Gene Toolbox for the Fungus-Insect Symbiosis.</title>
        <authorList>
            <person name="Wang Y."/>
            <person name="Stata M."/>
            <person name="Wang W."/>
            <person name="Stajich J.E."/>
            <person name="White M.M."/>
            <person name="Moncalvo J.M."/>
        </authorList>
    </citation>
    <scope>NUCLEOTIDE SEQUENCE [LARGE SCALE GENOMIC DNA]</scope>
    <source>
        <strain evidence="8 9">AUS-77-4</strain>
    </source>
</reference>
<comment type="subunit">
    <text evidence="3">Homodimer.</text>
</comment>
<evidence type="ECO:0000256" key="4">
    <source>
        <dbReference type="ARBA" id="ARBA00012869"/>
    </source>
</evidence>
<keyword evidence="9" id="KW-1185">Reference proteome</keyword>
<accession>A0A2T9YKF6</accession>
<evidence type="ECO:0000313" key="9">
    <source>
        <dbReference type="Proteomes" id="UP000245699"/>
    </source>
</evidence>
<dbReference type="PANTHER" id="PTHR10755">
    <property type="entry name" value="COPROPORPHYRINOGEN III OXIDASE, MITOCHONDRIAL"/>
    <property type="match status" value="1"/>
</dbReference>
<dbReference type="PANTHER" id="PTHR10755:SF0">
    <property type="entry name" value="OXYGEN-DEPENDENT COPROPORPHYRINOGEN-III OXIDASE, MITOCHONDRIAL"/>
    <property type="match status" value="1"/>
</dbReference>
<dbReference type="PIRSF" id="PIRSF000166">
    <property type="entry name" value="Coproporphyri_ox"/>
    <property type="match status" value="1"/>
</dbReference>
<evidence type="ECO:0000256" key="3">
    <source>
        <dbReference type="ARBA" id="ARBA00011738"/>
    </source>
</evidence>
<dbReference type="NCBIfam" id="NF003727">
    <property type="entry name" value="PRK05330.1"/>
    <property type="match status" value="1"/>
</dbReference>
<evidence type="ECO:0000256" key="5">
    <source>
        <dbReference type="ARBA" id="ARBA00023002"/>
    </source>
</evidence>
<dbReference type="Pfam" id="PF01218">
    <property type="entry name" value="Coprogen_oxidas"/>
    <property type="match status" value="1"/>
</dbReference>
<dbReference type="InterPro" id="IPR036406">
    <property type="entry name" value="Coprogen_oxidase_aer_sf"/>
</dbReference>
<evidence type="ECO:0000256" key="2">
    <source>
        <dbReference type="ARBA" id="ARBA00010644"/>
    </source>
</evidence>
<feature type="region of interest" description="Disordered" evidence="7">
    <location>
        <begin position="21"/>
        <end position="54"/>
    </location>
</feature>
<dbReference type="Gene3D" id="3.40.1500.10">
    <property type="entry name" value="Coproporphyrinogen III oxidase, aerobic"/>
    <property type="match status" value="1"/>
</dbReference>
<keyword evidence="6" id="KW-0627">Porphyrin biosynthesis</keyword>
<dbReference type="GO" id="GO:0006782">
    <property type="term" value="P:protoporphyrinogen IX biosynthetic process"/>
    <property type="evidence" value="ECO:0007669"/>
    <property type="project" value="UniProtKB-UniPathway"/>
</dbReference>